<keyword evidence="2" id="KW-0547">Nucleotide-binding</keyword>
<dbReference type="PANTHER" id="PTHR30258:SF2">
    <property type="entry name" value="COMG OPERON PROTEIN 1"/>
    <property type="match status" value="1"/>
</dbReference>
<dbReference type="InterPro" id="IPR007831">
    <property type="entry name" value="T2SS_GspE_N"/>
</dbReference>
<comment type="caution">
    <text evidence="6">The sequence shown here is derived from an EMBL/GenBank/DDBJ whole genome shotgun (WGS) entry which is preliminary data.</text>
</comment>
<dbReference type="FunFam" id="3.40.50.300:FF:000398">
    <property type="entry name" value="Type IV pilus assembly ATPase PilB"/>
    <property type="match status" value="1"/>
</dbReference>
<dbReference type="EMBL" id="JADJZA010000006">
    <property type="protein sequence ID" value="MBK9296985.1"/>
    <property type="molecule type" value="Genomic_DNA"/>
</dbReference>
<dbReference type="InterPro" id="IPR027417">
    <property type="entry name" value="P-loop_NTPase"/>
</dbReference>
<comment type="similarity">
    <text evidence="1">Belongs to the GSP E family.</text>
</comment>
<dbReference type="GO" id="GO:0005886">
    <property type="term" value="C:plasma membrane"/>
    <property type="evidence" value="ECO:0007669"/>
    <property type="project" value="TreeGrafter"/>
</dbReference>
<dbReference type="Pfam" id="PF00437">
    <property type="entry name" value="T2SSE"/>
    <property type="match status" value="1"/>
</dbReference>
<organism evidence="6 7">
    <name type="scientific">Candidatus Neomicrothrix subdominans</name>
    <dbReference type="NCBI Taxonomy" id="2954438"/>
    <lineage>
        <taxon>Bacteria</taxon>
        <taxon>Bacillati</taxon>
        <taxon>Actinomycetota</taxon>
        <taxon>Acidimicrobiia</taxon>
        <taxon>Acidimicrobiales</taxon>
        <taxon>Microthrixaceae</taxon>
        <taxon>Candidatus Neomicrothrix</taxon>
    </lineage>
</organism>
<evidence type="ECO:0000256" key="2">
    <source>
        <dbReference type="ARBA" id="ARBA00022741"/>
    </source>
</evidence>
<dbReference type="Gene3D" id="3.40.50.300">
    <property type="entry name" value="P-loop containing nucleotide triphosphate hydrolases"/>
    <property type="match status" value="1"/>
</dbReference>
<accession>A0A936TFU4</accession>
<feature type="domain" description="Bacterial type II secretion system protein E" evidence="5">
    <location>
        <begin position="424"/>
        <end position="438"/>
    </location>
</feature>
<proteinExistence type="inferred from homology"/>
<dbReference type="GO" id="GO:0016887">
    <property type="term" value="F:ATP hydrolysis activity"/>
    <property type="evidence" value="ECO:0007669"/>
    <property type="project" value="TreeGrafter"/>
</dbReference>
<dbReference type="InterPro" id="IPR037257">
    <property type="entry name" value="T2SS_E_N_sf"/>
</dbReference>
<dbReference type="SUPFAM" id="SSF160246">
    <property type="entry name" value="EspE N-terminal domain-like"/>
    <property type="match status" value="1"/>
</dbReference>
<gene>
    <name evidence="6" type="ORF">IPN02_09135</name>
</gene>
<dbReference type="Pfam" id="PF05157">
    <property type="entry name" value="MshEN"/>
    <property type="match status" value="1"/>
</dbReference>
<dbReference type="GO" id="GO:0005524">
    <property type="term" value="F:ATP binding"/>
    <property type="evidence" value="ECO:0007669"/>
    <property type="project" value="UniProtKB-KW"/>
</dbReference>
<evidence type="ECO:0000256" key="1">
    <source>
        <dbReference type="ARBA" id="ARBA00006611"/>
    </source>
</evidence>
<dbReference type="InterPro" id="IPR001482">
    <property type="entry name" value="T2SS/T4SS_dom"/>
</dbReference>
<dbReference type="AlphaFoldDB" id="A0A936TFU4"/>
<dbReference type="Gene3D" id="3.30.450.90">
    <property type="match status" value="1"/>
</dbReference>
<evidence type="ECO:0000256" key="3">
    <source>
        <dbReference type="ARBA" id="ARBA00022840"/>
    </source>
</evidence>
<dbReference type="SUPFAM" id="SSF52540">
    <property type="entry name" value="P-loop containing nucleoside triphosphate hydrolases"/>
    <property type="match status" value="1"/>
</dbReference>
<sequence length="652" mass="69777">MSNQQRRAQTEDSTTEGGGDQPTASASEVGASTHPSEMNAEGVHAWIDLHRPSLSETLADAGVDDIETATTIAADAHAAGKDIGEALVGAGVIAEGPWVAALATRFDLPVAQVDAKAAEPEAIARVPEELARRHGVLPFKVEQGRVYVATANPVDAVALADLTESCGAIGLMVAARPSIERSLDRTYNALDHADAAIAAFGLMDDSADFEAASTRAAVDESSPIVKVVNQIIVQGVRKRASDIHIESLEHAVRVRYRVDGALTEAIQLPSKMSSPIASRIKVLADLNIVERRRPQDGQFSTEVDGRPIDIRTSVVNTIHGEKVVLRLLDKTRSLIGLDSLGMPPDLVKRYLSVVNVPVGMFLCTGPTGSGKTTSLYATLTEIQDDTRNVVTIEDPVEYEFAGINQMQVHEAGGFTFADGLRGTLRQDPDVILVGEIRDAETARIAMQSALTGHLVLSSLHAVDAVSALHRFIDMGMEPFLVASAVNGIMGQRLLRRVCDACKEPVIPDPAQAAMVERVLGTKADQWMQGVGCTQCNHTGYLGRIGVYELLRVNDEIRTLISERGSHHALHEAAARDGMRTMQSEGFALVNAGVTTFEEVQRTVYAPLDEMVFDETVSSNKHKSTEATTNGTAHAGETNPADADEQDKVGAAR</sequence>
<evidence type="ECO:0000313" key="7">
    <source>
        <dbReference type="Proteomes" id="UP000727993"/>
    </source>
</evidence>
<dbReference type="PANTHER" id="PTHR30258">
    <property type="entry name" value="TYPE II SECRETION SYSTEM PROTEIN GSPE-RELATED"/>
    <property type="match status" value="1"/>
</dbReference>
<dbReference type="PROSITE" id="PS00662">
    <property type="entry name" value="T2SP_E"/>
    <property type="match status" value="1"/>
</dbReference>
<evidence type="ECO:0000256" key="4">
    <source>
        <dbReference type="SAM" id="MobiDB-lite"/>
    </source>
</evidence>
<dbReference type="Proteomes" id="UP000727993">
    <property type="component" value="Unassembled WGS sequence"/>
</dbReference>
<evidence type="ECO:0000259" key="5">
    <source>
        <dbReference type="PROSITE" id="PS00662"/>
    </source>
</evidence>
<feature type="region of interest" description="Disordered" evidence="4">
    <location>
        <begin position="1"/>
        <end position="36"/>
    </location>
</feature>
<evidence type="ECO:0000313" key="6">
    <source>
        <dbReference type="EMBL" id="MBK9296985.1"/>
    </source>
</evidence>
<feature type="region of interest" description="Disordered" evidence="4">
    <location>
        <begin position="616"/>
        <end position="652"/>
    </location>
</feature>
<dbReference type="CDD" id="cd01129">
    <property type="entry name" value="PulE-GspE-like"/>
    <property type="match status" value="1"/>
</dbReference>
<keyword evidence="3" id="KW-0067">ATP-binding</keyword>
<reference evidence="6 7" key="1">
    <citation type="submission" date="2020-10" db="EMBL/GenBank/DDBJ databases">
        <title>Connecting structure to function with the recovery of over 1000 high-quality activated sludge metagenome-assembled genomes encoding full-length rRNA genes using long-read sequencing.</title>
        <authorList>
            <person name="Singleton C.M."/>
            <person name="Petriglieri F."/>
            <person name="Kristensen J.M."/>
            <person name="Kirkegaard R.H."/>
            <person name="Michaelsen T.Y."/>
            <person name="Andersen M.H."/>
            <person name="Karst S.M."/>
            <person name="Dueholm M.S."/>
            <person name="Nielsen P.H."/>
            <person name="Albertsen M."/>
        </authorList>
    </citation>
    <scope>NUCLEOTIDE SEQUENCE [LARGE SCALE GENOMIC DNA]</scope>
    <source>
        <strain evidence="6">Lyne_18-Q3-R50-59_MAXAC.006</strain>
    </source>
</reference>
<dbReference type="Gene3D" id="3.30.300.160">
    <property type="entry name" value="Type II secretion system, protein E, N-terminal domain"/>
    <property type="match status" value="1"/>
</dbReference>
<protein>
    <submittedName>
        <fullName evidence="6">Type II/IV secretion system protein</fullName>
    </submittedName>
</protein>
<name>A0A936TFU4_9ACTN</name>